<gene>
    <name evidence="1" type="ORF">M422DRAFT_266515</name>
</gene>
<protein>
    <submittedName>
        <fullName evidence="1">Uncharacterized protein</fullName>
    </submittedName>
</protein>
<evidence type="ECO:0000313" key="2">
    <source>
        <dbReference type="Proteomes" id="UP000054279"/>
    </source>
</evidence>
<evidence type="ECO:0000313" key="1">
    <source>
        <dbReference type="EMBL" id="KIJ31764.1"/>
    </source>
</evidence>
<name>A0A0C9UB26_SPHS4</name>
<organism evidence="1 2">
    <name type="scientific">Sphaerobolus stellatus (strain SS14)</name>
    <dbReference type="NCBI Taxonomy" id="990650"/>
    <lineage>
        <taxon>Eukaryota</taxon>
        <taxon>Fungi</taxon>
        <taxon>Dikarya</taxon>
        <taxon>Basidiomycota</taxon>
        <taxon>Agaricomycotina</taxon>
        <taxon>Agaricomycetes</taxon>
        <taxon>Phallomycetidae</taxon>
        <taxon>Geastrales</taxon>
        <taxon>Sphaerobolaceae</taxon>
        <taxon>Sphaerobolus</taxon>
    </lineage>
</organism>
<dbReference type="HOGENOM" id="CLU_095421_0_0_1"/>
<dbReference type="AlphaFoldDB" id="A0A0C9UB26"/>
<reference evidence="1 2" key="1">
    <citation type="submission" date="2014-06" db="EMBL/GenBank/DDBJ databases">
        <title>Evolutionary Origins and Diversification of the Mycorrhizal Mutualists.</title>
        <authorList>
            <consortium name="DOE Joint Genome Institute"/>
            <consortium name="Mycorrhizal Genomics Consortium"/>
            <person name="Kohler A."/>
            <person name="Kuo A."/>
            <person name="Nagy L.G."/>
            <person name="Floudas D."/>
            <person name="Copeland A."/>
            <person name="Barry K.W."/>
            <person name="Cichocki N."/>
            <person name="Veneault-Fourrey C."/>
            <person name="LaButti K."/>
            <person name="Lindquist E.A."/>
            <person name="Lipzen A."/>
            <person name="Lundell T."/>
            <person name="Morin E."/>
            <person name="Murat C."/>
            <person name="Riley R."/>
            <person name="Ohm R."/>
            <person name="Sun H."/>
            <person name="Tunlid A."/>
            <person name="Henrissat B."/>
            <person name="Grigoriev I.V."/>
            <person name="Hibbett D.S."/>
            <person name="Martin F."/>
        </authorList>
    </citation>
    <scope>NUCLEOTIDE SEQUENCE [LARGE SCALE GENOMIC DNA]</scope>
    <source>
        <strain evidence="1 2">SS14</strain>
    </source>
</reference>
<dbReference type="EMBL" id="KN837237">
    <property type="protein sequence ID" value="KIJ31764.1"/>
    <property type="molecule type" value="Genomic_DNA"/>
</dbReference>
<keyword evidence="2" id="KW-1185">Reference proteome</keyword>
<sequence length="200" mass="23126">MLYQILPSVKEAYLFWKANHNQNIPEVTHWNNGIVMDQTKHYFVSGLENIKSIQDIIQSLARQRMACHSCTLTPPSHPENHQEIISLHPADDISHNSVPNATGHLNLNLNHPLSDDGVDILTCNFRNIVRRKRHIKAPFIDMSKVKRKIIRIDPDFDDYNTGPTLQATMGVHQHIKNFPIFNRTQLDPLSIWSLWTDYGY</sequence>
<accession>A0A0C9UB26</accession>
<proteinExistence type="predicted"/>
<dbReference type="Proteomes" id="UP000054279">
    <property type="component" value="Unassembled WGS sequence"/>
</dbReference>
<dbReference type="OrthoDB" id="3057432at2759"/>